<evidence type="ECO:0000256" key="2">
    <source>
        <dbReference type="ARBA" id="ARBA00012438"/>
    </source>
</evidence>
<dbReference type="SUPFAM" id="SSF47384">
    <property type="entry name" value="Homodimeric domain of signal transducing histidine kinase"/>
    <property type="match status" value="1"/>
</dbReference>
<dbReference type="CDD" id="cd00082">
    <property type="entry name" value="HisKA"/>
    <property type="match status" value="1"/>
</dbReference>
<dbReference type="Pfam" id="PF00512">
    <property type="entry name" value="HisKA"/>
    <property type="match status" value="1"/>
</dbReference>
<dbReference type="SMART" id="SM00388">
    <property type="entry name" value="HisKA"/>
    <property type="match status" value="1"/>
</dbReference>
<name>A0AAP4D549_9PROT</name>
<evidence type="ECO:0000256" key="1">
    <source>
        <dbReference type="ARBA" id="ARBA00000085"/>
    </source>
</evidence>
<comment type="catalytic activity">
    <reaction evidence="1">
        <text>ATP + protein L-histidine = ADP + protein N-phospho-L-histidine.</text>
        <dbReference type="EC" id="2.7.13.3"/>
    </reaction>
</comment>
<dbReference type="RefSeq" id="WP_327789136.1">
    <property type="nucleotide sequence ID" value="NZ_JARGEQ010000092.1"/>
</dbReference>
<keyword evidence="5" id="KW-1185">Reference proteome</keyword>
<accession>A0AAP4D549</accession>
<dbReference type="GO" id="GO:0000155">
    <property type="term" value="F:phosphorelay sensor kinase activity"/>
    <property type="evidence" value="ECO:0007669"/>
    <property type="project" value="InterPro"/>
</dbReference>
<dbReference type="Gene3D" id="1.10.287.130">
    <property type="match status" value="1"/>
</dbReference>
<evidence type="ECO:0000313" key="5">
    <source>
        <dbReference type="Proteomes" id="UP001301140"/>
    </source>
</evidence>
<evidence type="ECO:0000259" key="3">
    <source>
        <dbReference type="SMART" id="SM00388"/>
    </source>
</evidence>
<protein>
    <recommendedName>
        <fullName evidence="2">histidine kinase</fullName>
        <ecNumber evidence="2">2.7.13.3</ecNumber>
    </recommendedName>
</protein>
<dbReference type="InterPro" id="IPR036097">
    <property type="entry name" value="HisK_dim/P_sf"/>
</dbReference>
<evidence type="ECO:0000313" key="4">
    <source>
        <dbReference type="EMBL" id="MDF1586718.1"/>
    </source>
</evidence>
<organism evidence="4 5">
    <name type="scientific">Marinimicrococcus flavescens</name>
    <dbReference type="NCBI Taxonomy" id="3031815"/>
    <lineage>
        <taxon>Bacteria</taxon>
        <taxon>Pseudomonadati</taxon>
        <taxon>Pseudomonadota</taxon>
        <taxon>Alphaproteobacteria</taxon>
        <taxon>Geminicoccales</taxon>
        <taxon>Geminicoccaceae</taxon>
        <taxon>Marinimicrococcus</taxon>
    </lineage>
</organism>
<dbReference type="EMBL" id="JARGEQ010000092">
    <property type="protein sequence ID" value="MDF1586718.1"/>
    <property type="molecule type" value="Genomic_DNA"/>
</dbReference>
<keyword evidence="4" id="KW-0808">Transferase</keyword>
<dbReference type="Proteomes" id="UP001301140">
    <property type="component" value="Unassembled WGS sequence"/>
</dbReference>
<sequence>MNVDKRTAKAAAAHQPAVPGLSMEELEHELRTPLTSIRLLLEIMRDCPDLCEDQRRRFLEVLLVDEARLSRTVERLLGSASLRRLAD</sequence>
<proteinExistence type="predicted"/>
<feature type="domain" description="Signal transduction histidine kinase dimerisation/phosphoacceptor" evidence="3">
    <location>
        <begin position="22"/>
        <end position="85"/>
    </location>
</feature>
<dbReference type="EC" id="2.7.13.3" evidence="2"/>
<reference evidence="4 5" key="1">
    <citation type="submission" date="2023-03" db="EMBL/GenBank/DDBJ databases">
        <title>YIM 152171 draft genome.</title>
        <authorList>
            <person name="Yang Z."/>
        </authorList>
    </citation>
    <scope>NUCLEOTIDE SEQUENCE [LARGE SCALE GENOMIC DNA]</scope>
    <source>
        <strain evidence="4 5">YIM 152171</strain>
    </source>
</reference>
<gene>
    <name evidence="4" type="ORF">PZ740_10030</name>
</gene>
<comment type="caution">
    <text evidence="4">The sequence shown here is derived from an EMBL/GenBank/DDBJ whole genome shotgun (WGS) entry which is preliminary data.</text>
</comment>
<dbReference type="InterPro" id="IPR003661">
    <property type="entry name" value="HisK_dim/P_dom"/>
</dbReference>
<keyword evidence="4" id="KW-0418">Kinase</keyword>
<dbReference type="AlphaFoldDB" id="A0AAP4D549"/>